<feature type="domain" description="PPM-type phosphatase" evidence="3">
    <location>
        <begin position="4"/>
        <end position="218"/>
    </location>
</feature>
<evidence type="ECO:0000313" key="5">
    <source>
        <dbReference type="Proteomes" id="UP000183967"/>
    </source>
</evidence>
<keyword evidence="1" id="KW-0378">Hydrolase</keyword>
<dbReference type="GO" id="GO:0003723">
    <property type="term" value="F:RNA binding"/>
    <property type="evidence" value="ECO:0007669"/>
    <property type="project" value="UniProtKB-KW"/>
</dbReference>
<dbReference type="OrthoDB" id="1090916at2"/>
<dbReference type="EMBL" id="FQXO01000012">
    <property type="protein sequence ID" value="SHH38684.1"/>
    <property type="molecule type" value="Genomic_DNA"/>
</dbReference>
<dbReference type="AlphaFoldDB" id="A0A1M5SJE3"/>
<dbReference type="PANTHER" id="PTHR43156:SF2">
    <property type="entry name" value="STAGE II SPORULATION PROTEIN E"/>
    <property type="match status" value="1"/>
</dbReference>
<dbReference type="PANTHER" id="PTHR43156">
    <property type="entry name" value="STAGE II SPORULATION PROTEIN E-RELATED"/>
    <property type="match status" value="1"/>
</dbReference>
<organism evidence="4 5">
    <name type="scientific">Caloranaerobacter azorensis DSM 13643</name>
    <dbReference type="NCBI Taxonomy" id="1121264"/>
    <lineage>
        <taxon>Bacteria</taxon>
        <taxon>Bacillati</taxon>
        <taxon>Bacillota</taxon>
        <taxon>Tissierellia</taxon>
        <taxon>Tissierellales</taxon>
        <taxon>Thermohalobacteraceae</taxon>
        <taxon>Caloranaerobacter</taxon>
    </lineage>
</organism>
<dbReference type="GO" id="GO:0016791">
    <property type="term" value="F:phosphatase activity"/>
    <property type="evidence" value="ECO:0007669"/>
    <property type="project" value="TreeGrafter"/>
</dbReference>
<protein>
    <submittedName>
        <fullName evidence="4">Stage II sporulation protein E (SpoIIE)</fullName>
    </submittedName>
</protein>
<evidence type="ECO:0000259" key="3">
    <source>
        <dbReference type="SMART" id="SM00331"/>
    </source>
</evidence>
<gene>
    <name evidence="4" type="ORF">SAMN02745135_00629</name>
</gene>
<dbReference type="Pfam" id="PF07228">
    <property type="entry name" value="SpoIIE"/>
    <property type="match status" value="1"/>
</dbReference>
<dbReference type="InterPro" id="IPR001932">
    <property type="entry name" value="PPM-type_phosphatase-like_dom"/>
</dbReference>
<dbReference type="Gene3D" id="3.60.40.10">
    <property type="entry name" value="PPM-type phosphatase domain"/>
    <property type="match status" value="1"/>
</dbReference>
<name>A0A1M5SJE3_9FIRM</name>
<dbReference type="PROSITE" id="PS50889">
    <property type="entry name" value="S4"/>
    <property type="match status" value="1"/>
</dbReference>
<keyword evidence="2" id="KW-0694">RNA-binding</keyword>
<dbReference type="SMART" id="SM00331">
    <property type="entry name" value="PP2C_SIG"/>
    <property type="match status" value="1"/>
</dbReference>
<dbReference type="RefSeq" id="WP_073195391.1">
    <property type="nucleotide sequence ID" value="NZ_FQXO01000012.1"/>
</dbReference>
<evidence type="ECO:0000313" key="4">
    <source>
        <dbReference type="EMBL" id="SHH38684.1"/>
    </source>
</evidence>
<dbReference type="InterPro" id="IPR036457">
    <property type="entry name" value="PPM-type-like_dom_sf"/>
</dbReference>
<dbReference type="InterPro" id="IPR052016">
    <property type="entry name" value="Bact_Sigma-Reg"/>
</dbReference>
<sequence length="390" mass="42857">MNYFVDVSYDSINKSGEELCGDKVEVIRTDDSIIIVMADGLGSGVKANILATLTTKIAGTMLKEGASIYETVDTITNTLPVCNVRKLAYSTLGIIKIQDDGNVYIVENDTPPLFFIRDGEIIDLDKREVKVNGKVVLESNFKLKQGDTIVMVSDGVIHAGVGGILNLGWQWDNVSDYLKRQIKKGKSAKTISKSLIETCKCLYMDKPGDDTTVVAVRIREPEIINLFAGPPEDKEKDSWLVKNFMESKGKKIVCGGTAAKIVSRELNRDIEVDISTATAEVPPIARIRGIDLVTEGVLTLSKAVEKIKRYIDTSSKADKIFNIKGTDGASLLAKALIEDCTHLNLWVGKAVNPAHQNPDLPIDLSIKLKEIEELEKLMKKLGKEVKVTYV</sequence>
<reference evidence="5" key="1">
    <citation type="submission" date="2016-11" db="EMBL/GenBank/DDBJ databases">
        <authorList>
            <person name="Varghese N."/>
            <person name="Submissions S."/>
        </authorList>
    </citation>
    <scope>NUCLEOTIDE SEQUENCE [LARGE SCALE GENOMIC DNA]</scope>
    <source>
        <strain evidence="5">DSM 13643</strain>
    </source>
</reference>
<keyword evidence="5" id="KW-1185">Reference proteome</keyword>
<accession>A0A1M5SJE3</accession>
<proteinExistence type="predicted"/>
<evidence type="ECO:0000256" key="1">
    <source>
        <dbReference type="ARBA" id="ARBA00022801"/>
    </source>
</evidence>
<dbReference type="SUPFAM" id="SSF81606">
    <property type="entry name" value="PP2C-like"/>
    <property type="match status" value="1"/>
</dbReference>
<dbReference type="Proteomes" id="UP000183967">
    <property type="component" value="Unassembled WGS sequence"/>
</dbReference>
<evidence type="ECO:0000256" key="2">
    <source>
        <dbReference type="PROSITE-ProRule" id="PRU00182"/>
    </source>
</evidence>